<feature type="region of interest" description="Disordered" evidence="5">
    <location>
        <begin position="145"/>
        <end position="206"/>
    </location>
</feature>
<dbReference type="PROSITE" id="PS50188">
    <property type="entry name" value="B302_SPRY"/>
    <property type="match status" value="1"/>
</dbReference>
<evidence type="ECO:0000256" key="1">
    <source>
        <dbReference type="ARBA" id="ARBA00004123"/>
    </source>
</evidence>
<dbReference type="EMBL" id="QXTE01000329">
    <property type="protein sequence ID" value="TFJ99437.1"/>
    <property type="molecule type" value="Genomic_DNA"/>
</dbReference>
<feature type="compositionally biased region" description="Gly residues" evidence="5">
    <location>
        <begin position="630"/>
        <end position="641"/>
    </location>
</feature>
<feature type="region of interest" description="Disordered" evidence="5">
    <location>
        <begin position="596"/>
        <end position="764"/>
    </location>
</feature>
<feature type="compositionally biased region" description="Gly residues" evidence="5">
    <location>
        <begin position="612"/>
        <end position="623"/>
    </location>
</feature>
<keyword evidence="8" id="KW-0687">Ribonucleoprotein</keyword>
<evidence type="ECO:0000256" key="4">
    <source>
        <dbReference type="ARBA" id="ARBA00023242"/>
    </source>
</evidence>
<keyword evidence="9" id="KW-1185">Reference proteome</keyword>
<dbReference type="GO" id="GO:1990904">
    <property type="term" value="C:ribonucleoprotein complex"/>
    <property type="evidence" value="ECO:0007669"/>
    <property type="project" value="UniProtKB-KW"/>
</dbReference>
<comment type="caution">
    <text evidence="8">The sequence shown here is derived from an EMBL/GenBank/DDBJ whole genome shotgun (WGS) entry which is preliminary data.</text>
</comment>
<keyword evidence="2" id="KW-0488">Methylation</keyword>
<feature type="compositionally biased region" description="Low complexity" evidence="5">
    <location>
        <begin position="720"/>
        <end position="752"/>
    </location>
</feature>
<gene>
    <name evidence="8" type="ORF">DR999_PMT18531</name>
</gene>
<evidence type="ECO:0000256" key="2">
    <source>
        <dbReference type="ARBA" id="ARBA00022481"/>
    </source>
</evidence>
<dbReference type="Gene3D" id="1.10.720.30">
    <property type="entry name" value="SAP domain"/>
    <property type="match status" value="1"/>
</dbReference>
<feature type="compositionally biased region" description="Polar residues" evidence="5">
    <location>
        <begin position="145"/>
        <end position="156"/>
    </location>
</feature>
<dbReference type="CDD" id="cd12884">
    <property type="entry name" value="SPRY_hnRNP"/>
    <property type="match status" value="1"/>
</dbReference>
<dbReference type="Pfam" id="PF02037">
    <property type="entry name" value="SAP"/>
    <property type="match status" value="1"/>
</dbReference>
<evidence type="ECO:0000259" key="7">
    <source>
        <dbReference type="PROSITE" id="PS50800"/>
    </source>
</evidence>
<feature type="compositionally biased region" description="Basic and acidic residues" evidence="5">
    <location>
        <begin position="79"/>
        <end position="113"/>
    </location>
</feature>
<dbReference type="Proteomes" id="UP000297703">
    <property type="component" value="Unassembled WGS sequence"/>
</dbReference>
<comment type="subcellular location">
    <subcellularLocation>
        <location evidence="1">Nucleus</location>
    </subcellularLocation>
</comment>
<dbReference type="Gene3D" id="2.60.120.920">
    <property type="match status" value="1"/>
</dbReference>
<organism evidence="8 9">
    <name type="scientific">Platysternon megacephalum</name>
    <name type="common">big-headed turtle</name>
    <dbReference type="NCBI Taxonomy" id="55544"/>
    <lineage>
        <taxon>Eukaryota</taxon>
        <taxon>Metazoa</taxon>
        <taxon>Chordata</taxon>
        <taxon>Craniata</taxon>
        <taxon>Vertebrata</taxon>
        <taxon>Euteleostomi</taxon>
        <taxon>Archelosauria</taxon>
        <taxon>Testudinata</taxon>
        <taxon>Testudines</taxon>
        <taxon>Cryptodira</taxon>
        <taxon>Durocryptodira</taxon>
        <taxon>Testudinoidea</taxon>
        <taxon>Platysternidae</taxon>
        <taxon>Platysternon</taxon>
    </lineage>
</organism>
<dbReference type="InterPro" id="IPR036361">
    <property type="entry name" value="SAP_dom_sf"/>
</dbReference>
<dbReference type="InterPro" id="IPR027417">
    <property type="entry name" value="P-loop_NTPase"/>
</dbReference>
<keyword evidence="3" id="KW-0597">Phosphoprotein</keyword>
<feature type="domain" description="SAP" evidence="7">
    <location>
        <begin position="3"/>
        <end position="37"/>
    </location>
</feature>
<feature type="compositionally biased region" description="Polar residues" evidence="5">
    <location>
        <begin position="62"/>
        <end position="74"/>
    </location>
</feature>
<dbReference type="SUPFAM" id="SSF49899">
    <property type="entry name" value="Concanavalin A-like lectins/glucanases"/>
    <property type="match status" value="1"/>
</dbReference>
<dbReference type="InterPro" id="IPR035778">
    <property type="entry name" value="SPRY_hnRNP_U"/>
</dbReference>
<dbReference type="InterPro" id="IPR043136">
    <property type="entry name" value="B30.2/SPRY_sf"/>
</dbReference>
<evidence type="ECO:0000259" key="6">
    <source>
        <dbReference type="PROSITE" id="PS50188"/>
    </source>
</evidence>
<dbReference type="Gene3D" id="3.40.50.300">
    <property type="entry name" value="P-loop containing nucleotide triphosphate hydrolases"/>
    <property type="match status" value="1"/>
</dbReference>
<dbReference type="Pfam" id="PF13671">
    <property type="entry name" value="AAA_33"/>
    <property type="match status" value="1"/>
</dbReference>
<dbReference type="GO" id="GO:0003723">
    <property type="term" value="F:RNA binding"/>
    <property type="evidence" value="ECO:0007669"/>
    <property type="project" value="TreeGrafter"/>
</dbReference>
<evidence type="ECO:0000313" key="9">
    <source>
        <dbReference type="Proteomes" id="UP000297703"/>
    </source>
</evidence>
<keyword evidence="4" id="KW-0539">Nucleus</keyword>
<feature type="compositionally biased region" description="Basic and acidic residues" evidence="5">
    <location>
        <begin position="175"/>
        <end position="192"/>
    </location>
</feature>
<feature type="region of interest" description="Disordered" evidence="5">
    <location>
        <begin position="37"/>
        <end position="122"/>
    </location>
</feature>
<dbReference type="FunFam" id="2.60.120.920:FF:000006">
    <property type="entry name" value="heterogeneous nuclear ribonucleoprotein U isoform X1"/>
    <property type="match status" value="1"/>
</dbReference>
<dbReference type="InterPro" id="IPR013320">
    <property type="entry name" value="ConA-like_dom_sf"/>
</dbReference>
<dbReference type="SUPFAM" id="SSF52540">
    <property type="entry name" value="P-loop containing nucleoside triphosphate hydrolases"/>
    <property type="match status" value="1"/>
</dbReference>
<feature type="compositionally biased region" description="Polar residues" evidence="5">
    <location>
        <begin position="684"/>
        <end position="719"/>
    </location>
</feature>
<evidence type="ECO:0000256" key="3">
    <source>
        <dbReference type="ARBA" id="ARBA00022553"/>
    </source>
</evidence>
<dbReference type="GO" id="GO:0000380">
    <property type="term" value="P:alternative mRNA splicing, via spliceosome"/>
    <property type="evidence" value="ECO:0007669"/>
    <property type="project" value="TreeGrafter"/>
</dbReference>
<dbReference type="InterPro" id="IPR003034">
    <property type="entry name" value="SAP_dom"/>
</dbReference>
<reference evidence="8 9" key="2">
    <citation type="submission" date="2019-04" db="EMBL/GenBank/DDBJ databases">
        <title>The genome sequence of big-headed turtle.</title>
        <authorList>
            <person name="Gong S."/>
        </authorList>
    </citation>
    <scope>NUCLEOTIDE SEQUENCE [LARGE SCALE GENOMIC DNA]</scope>
    <source>
        <strain evidence="8">DO16091913</strain>
        <tissue evidence="8">Muscle</tissue>
    </source>
</reference>
<sequence>MDVRRLRVNELKEELGRRGLDTRGLKAELAERLQAALEAEEARRGPGAGGGDQAPDGHYGVDNNTHQNDPQGYQSFEHCNIKQENESKYERRSLDHERPVLHSEMKTEVKQEESAPGYNMPAPGYNMPASGYNAPSYNAPSSGYNTSSYGAPSSGYNAPDPSQPRQQQQPQGRKRPYEEQRGYYEHREDKRGRSPQPPAEDDEEEFDETLVAIDTYNCDLHFKVARDRYSGYPLTIEGFAYLWSGARATYGVRHGRVCYEMKINEEISVKHLPSTEPDPHVVRIGWSLDSCSTQLGEEPFSYGYGGTGKKSSSCKFENYGETFSENDVIACLVDFECGEEVEMSFMKNGKWLGVAYRARKEALGGQALFPHVLVKNCAIEFNFGQREDTYFPVPPGFTFIQHVPLAERIRGTIGPKSKAECEILMMVGLPAAGKTTWAIKHAAANPAKKYNILGTNAIMDKMRVMGLRRQRNYAGRWDVLIQQATQCLNRLIQIAARKKRNYILDQTNVYGSAQRRKMRPFEGFQRKAIVICPTDEDLKDRTIKRTDEEGKDVPDHAVLEMKANFTLPEAADFLDAVIYIELQQDEAETLVKQYNEEGKKAGPPPEKRFDSRGGGGGFRGRGGFQRFDSRGGGGGSQGGSRGAFQNRGGSGGGFRGSGGGGSGGGGGSSGGGGGGGGGFNRGSYTQNRWTSGTRDNNSSPRGSYSRNTQPQSSYSPARNQSSYKPPSSTPPTTTSTPSSYSQQQQQQQQQQQVHEPIEGCPTPPSVPGALVTWLTLVMAGLLLSLSLSPGRIMRAVEQALGGGGVLGNGCAALCLAGQRNEGH</sequence>
<dbReference type="PANTHER" id="PTHR12381">
    <property type="entry name" value="HETEROGENEOUS NUCLEAR RIBONUCLEOPROTEIN U FAMILY MEMBER"/>
    <property type="match status" value="1"/>
</dbReference>
<feature type="compositionally biased region" description="Gly residues" evidence="5">
    <location>
        <begin position="648"/>
        <end position="680"/>
    </location>
</feature>
<name>A0A4D9DSI9_9SAUR</name>
<dbReference type="SMART" id="SM00449">
    <property type="entry name" value="SPRY"/>
    <property type="match status" value="1"/>
</dbReference>
<feature type="domain" description="B30.2/SPRY" evidence="6">
    <location>
        <begin position="191"/>
        <end position="388"/>
    </location>
</feature>
<reference evidence="8 9" key="1">
    <citation type="submission" date="2019-04" db="EMBL/GenBank/DDBJ databases">
        <title>Draft genome of the big-headed turtle Platysternon megacephalum.</title>
        <authorList>
            <person name="Gong S."/>
        </authorList>
    </citation>
    <scope>NUCLEOTIDE SEQUENCE [LARGE SCALE GENOMIC DNA]</scope>
    <source>
        <strain evidence="8">DO16091913</strain>
        <tissue evidence="8">Muscle</tissue>
    </source>
</reference>
<dbReference type="OrthoDB" id="445357at2759"/>
<feature type="compositionally biased region" description="Low complexity" evidence="5">
    <location>
        <begin position="159"/>
        <end position="171"/>
    </location>
</feature>
<dbReference type="FunFam" id="3.40.50.300:FF:000355">
    <property type="entry name" value="Heterogeneous nuclear ribonucleoprotein U-like 1, isoform CRA_a"/>
    <property type="match status" value="1"/>
</dbReference>
<dbReference type="PANTHER" id="PTHR12381:SF41">
    <property type="entry name" value="HETEROGENEOUS NUCLEAR RIBONUCLEOPROTEIN U-LIKE PROTEIN 1"/>
    <property type="match status" value="1"/>
</dbReference>
<dbReference type="AlphaFoldDB" id="A0A4D9DSI9"/>
<dbReference type="Pfam" id="PF00622">
    <property type="entry name" value="SPRY"/>
    <property type="match status" value="1"/>
</dbReference>
<proteinExistence type="predicted"/>
<dbReference type="InterPro" id="IPR001870">
    <property type="entry name" value="B30.2/SPRY"/>
</dbReference>
<dbReference type="SMART" id="SM00513">
    <property type="entry name" value="SAP"/>
    <property type="match status" value="1"/>
</dbReference>
<dbReference type="PROSITE" id="PS50800">
    <property type="entry name" value="SAP"/>
    <property type="match status" value="1"/>
</dbReference>
<evidence type="ECO:0000313" key="8">
    <source>
        <dbReference type="EMBL" id="TFJ99437.1"/>
    </source>
</evidence>
<protein>
    <submittedName>
        <fullName evidence="8">Heterogeneous nuclear ribonucleoprotein U-like protein 1</fullName>
    </submittedName>
</protein>
<dbReference type="InterPro" id="IPR003877">
    <property type="entry name" value="SPRY_dom"/>
</dbReference>
<evidence type="ECO:0000256" key="5">
    <source>
        <dbReference type="SAM" id="MobiDB-lite"/>
    </source>
</evidence>
<feature type="compositionally biased region" description="Basic and acidic residues" evidence="5">
    <location>
        <begin position="596"/>
        <end position="611"/>
    </location>
</feature>
<dbReference type="GO" id="GO:0005634">
    <property type="term" value="C:nucleus"/>
    <property type="evidence" value="ECO:0007669"/>
    <property type="project" value="UniProtKB-SubCell"/>
</dbReference>
<dbReference type="STRING" id="55544.A0A4D9DSI9"/>
<accession>A0A4D9DSI9</accession>
<dbReference type="SUPFAM" id="SSF68906">
    <property type="entry name" value="SAP domain"/>
    <property type="match status" value="1"/>
</dbReference>